<accession>A0A2H3SYA9</accession>
<reference evidence="2" key="1">
    <citation type="submission" date="2016-09" db="EMBL/GenBank/DDBJ databases">
        <authorList>
            <person name="Guldener U."/>
        </authorList>
    </citation>
    <scope>NUCLEOTIDE SEQUENCE [LARGE SCALE GENOMIC DNA]</scope>
    <source>
        <strain evidence="2">V64-1</strain>
    </source>
</reference>
<evidence type="ECO:0000313" key="2">
    <source>
        <dbReference type="Proteomes" id="UP000219369"/>
    </source>
</evidence>
<dbReference type="EMBL" id="FMJY01000001">
    <property type="protein sequence ID" value="SCO77444.1"/>
    <property type="molecule type" value="Genomic_DNA"/>
</dbReference>
<organism evidence="1 2">
    <name type="scientific">Fusarium oxysporum</name>
    <name type="common">Fusarium vascular wilt</name>
    <dbReference type="NCBI Taxonomy" id="5507"/>
    <lineage>
        <taxon>Eukaryota</taxon>
        <taxon>Fungi</taxon>
        <taxon>Dikarya</taxon>
        <taxon>Ascomycota</taxon>
        <taxon>Pezizomycotina</taxon>
        <taxon>Sordariomycetes</taxon>
        <taxon>Hypocreomycetidae</taxon>
        <taxon>Hypocreales</taxon>
        <taxon>Nectriaceae</taxon>
        <taxon>Fusarium</taxon>
        <taxon>Fusarium oxysporum species complex</taxon>
    </lineage>
</organism>
<name>A0A2H3SYA9_FUSOX</name>
<dbReference type="Proteomes" id="UP000219369">
    <property type="component" value="Unassembled WGS sequence"/>
</dbReference>
<dbReference type="AlphaFoldDB" id="A0A2H3SYA9"/>
<sequence length="62" mass="6911">MCYVIQSKRLKENYIRQNYECLAWPGSSAIKGIKPDAAWLLLAWPSSQIGLSENGPDLDLAS</sequence>
<evidence type="ECO:0000313" key="1">
    <source>
        <dbReference type="EMBL" id="SCO77444.1"/>
    </source>
</evidence>
<gene>
    <name evidence="1" type="ORF">FRV6_01656</name>
</gene>
<proteinExistence type="predicted"/>
<protein>
    <submittedName>
        <fullName evidence="1">Uncharacterized protein</fullName>
    </submittedName>
</protein>